<accession>A0ABT2J442</accession>
<dbReference type="RefSeq" id="WP_260189798.1">
    <property type="nucleotide sequence ID" value="NZ_JAFFZE010000006.1"/>
</dbReference>
<keyword evidence="2" id="KW-1185">Reference proteome</keyword>
<name>A0ABT2J442_9PSEU</name>
<proteinExistence type="predicted"/>
<comment type="caution">
    <text evidence="1">The sequence shown here is derived from an EMBL/GenBank/DDBJ whole genome shotgun (WGS) entry which is preliminary data.</text>
</comment>
<sequence>MPGPGTSYIYLDAQFVADLHDQLFPGLRLTGREVQQQRTTGAQTTGGFANWMQLQRSGGTMSGTNDIYQAPDSDIIRASRIEAELVRTWRLDRINFDAPTSDFREPVLRELANGDTFELVARGLDRRWGSNLERLVNAGKELVNRRQADLAATRDQRITNNSGYASVVAAFTALDPAMRGDQAVNHLVYRNPASGLVVVVPMALSSVRNAGQHLLAPGNTVVVECVGQKLGYDEQANAATVYPLWIKV</sequence>
<protein>
    <recommendedName>
        <fullName evidence="3">ADP ribosyltransferase domain-containing protein</fullName>
    </recommendedName>
</protein>
<evidence type="ECO:0008006" key="3">
    <source>
        <dbReference type="Google" id="ProtNLM"/>
    </source>
</evidence>
<reference evidence="1 2" key="1">
    <citation type="submission" date="2021-02" db="EMBL/GenBank/DDBJ databases">
        <title>Actinophytocola xerophila sp. nov., isolated from soil of cotton cropping field.</title>
        <authorList>
            <person name="Huang R."/>
            <person name="Chen X."/>
            <person name="Ge X."/>
            <person name="Liu W."/>
        </authorList>
    </citation>
    <scope>NUCLEOTIDE SEQUENCE [LARGE SCALE GENOMIC DNA]</scope>
    <source>
        <strain evidence="1 2">S1-96</strain>
    </source>
</reference>
<evidence type="ECO:0000313" key="2">
    <source>
        <dbReference type="Proteomes" id="UP001156441"/>
    </source>
</evidence>
<organism evidence="1 2">
    <name type="scientific">Actinophytocola gossypii</name>
    <dbReference type="NCBI Taxonomy" id="2812003"/>
    <lineage>
        <taxon>Bacteria</taxon>
        <taxon>Bacillati</taxon>
        <taxon>Actinomycetota</taxon>
        <taxon>Actinomycetes</taxon>
        <taxon>Pseudonocardiales</taxon>
        <taxon>Pseudonocardiaceae</taxon>
    </lineage>
</organism>
<dbReference type="Proteomes" id="UP001156441">
    <property type="component" value="Unassembled WGS sequence"/>
</dbReference>
<dbReference type="EMBL" id="JAFFZE010000006">
    <property type="protein sequence ID" value="MCT2582446.1"/>
    <property type="molecule type" value="Genomic_DNA"/>
</dbReference>
<evidence type="ECO:0000313" key="1">
    <source>
        <dbReference type="EMBL" id="MCT2582446.1"/>
    </source>
</evidence>
<gene>
    <name evidence="1" type="ORF">JT362_04835</name>
</gene>